<keyword evidence="1" id="KW-1133">Transmembrane helix</keyword>
<dbReference type="EMBL" id="AP023366">
    <property type="protein sequence ID" value="BCJ85379.1"/>
    <property type="molecule type" value="Genomic_DNA"/>
</dbReference>
<dbReference type="RefSeq" id="WP_200759512.1">
    <property type="nucleotide sequence ID" value="NZ_AP023366.1"/>
</dbReference>
<evidence type="ECO:0000313" key="2">
    <source>
        <dbReference type="EMBL" id="BCJ85379.1"/>
    </source>
</evidence>
<accession>A0A7I8D8P9</accession>
<organism evidence="2 3">
    <name type="scientific">Effusibacillus dendaii</name>
    <dbReference type="NCBI Taxonomy" id="2743772"/>
    <lineage>
        <taxon>Bacteria</taxon>
        <taxon>Bacillati</taxon>
        <taxon>Bacillota</taxon>
        <taxon>Bacilli</taxon>
        <taxon>Bacillales</taxon>
        <taxon>Alicyclobacillaceae</taxon>
        <taxon>Effusibacillus</taxon>
    </lineage>
</organism>
<dbReference type="Proteomes" id="UP000593802">
    <property type="component" value="Chromosome"/>
</dbReference>
<protein>
    <submittedName>
        <fullName evidence="2">Uncharacterized protein</fullName>
    </submittedName>
</protein>
<evidence type="ECO:0000256" key="1">
    <source>
        <dbReference type="SAM" id="Phobius"/>
    </source>
</evidence>
<evidence type="ECO:0000313" key="3">
    <source>
        <dbReference type="Proteomes" id="UP000593802"/>
    </source>
</evidence>
<keyword evidence="3" id="KW-1185">Reference proteome</keyword>
<proteinExistence type="predicted"/>
<dbReference type="AlphaFoldDB" id="A0A7I8D8P9"/>
<sequence length="134" mass="14814">MREHAYRMNELMMQHGHVLHHGPGLVALLLAAAVWGVAMVCGWRLFRNGAGGYKLLGLLLIGIGLLPLSGILIPALLIGVLVWIWKKGKRVSREREWADVVSAAAAAASVRPGYDVLDEWERKLRNNQNQTKGE</sequence>
<keyword evidence="1" id="KW-0472">Membrane</keyword>
<name>A0A7I8D8P9_9BACL</name>
<feature type="transmembrane region" description="Helical" evidence="1">
    <location>
        <begin position="58"/>
        <end position="85"/>
    </location>
</feature>
<gene>
    <name evidence="2" type="ORF">skT53_03640</name>
</gene>
<keyword evidence="1" id="KW-0812">Transmembrane</keyword>
<feature type="transmembrane region" description="Helical" evidence="1">
    <location>
        <begin position="21"/>
        <end position="46"/>
    </location>
</feature>
<dbReference type="KEGG" id="eff:skT53_03640"/>
<reference evidence="2 3" key="1">
    <citation type="submission" date="2020-08" db="EMBL/GenBank/DDBJ databases">
        <title>Complete Genome Sequence of Effusibacillus dendaii Strain skT53, Isolated from Farmland soil.</title>
        <authorList>
            <person name="Konishi T."/>
            <person name="Kawasaki H."/>
        </authorList>
    </citation>
    <scope>NUCLEOTIDE SEQUENCE [LARGE SCALE GENOMIC DNA]</scope>
    <source>
        <strain evidence="3">skT53</strain>
    </source>
</reference>